<dbReference type="KEGG" id="mmai:sS8_4989"/>
<sequence length="95" mass="10948">MKPAVCGVCGKSAIESHNGDWVTFSDYKHPDNEEIGHPDGLEWFCEMHLEEAKSLSTLVSREALEELRNRHPTTEKTKTRKENGGWLRRLLNRNE</sequence>
<dbReference type="EMBL" id="AP017928">
    <property type="protein sequence ID" value="BBA36912.1"/>
    <property type="molecule type" value="Genomic_DNA"/>
</dbReference>
<dbReference type="RefSeq" id="WP_145986668.1">
    <property type="nucleotide sequence ID" value="NZ_AP017928.1"/>
</dbReference>
<organism evidence="2 3">
    <name type="scientific">Methylocaldum marinum</name>
    <dbReference type="NCBI Taxonomy" id="1432792"/>
    <lineage>
        <taxon>Bacteria</taxon>
        <taxon>Pseudomonadati</taxon>
        <taxon>Pseudomonadota</taxon>
        <taxon>Gammaproteobacteria</taxon>
        <taxon>Methylococcales</taxon>
        <taxon>Methylococcaceae</taxon>
        <taxon>Methylocaldum</taxon>
    </lineage>
</organism>
<proteinExistence type="predicted"/>
<feature type="region of interest" description="Disordered" evidence="1">
    <location>
        <begin position="66"/>
        <end position="95"/>
    </location>
</feature>
<feature type="compositionally biased region" description="Basic and acidic residues" evidence="1">
    <location>
        <begin position="66"/>
        <end position="83"/>
    </location>
</feature>
<keyword evidence="3" id="KW-1185">Reference proteome</keyword>
<gene>
    <name evidence="2" type="ORF">sS8_4989</name>
</gene>
<dbReference type="OrthoDB" id="6998693at2"/>
<protein>
    <submittedName>
        <fullName evidence="2">Uncharacterized protein</fullName>
    </submittedName>
</protein>
<evidence type="ECO:0000313" key="2">
    <source>
        <dbReference type="EMBL" id="BBA36912.1"/>
    </source>
</evidence>
<dbReference type="Proteomes" id="UP000266313">
    <property type="component" value="Chromosome"/>
</dbReference>
<accession>A0A250KZ94</accession>
<evidence type="ECO:0000313" key="3">
    <source>
        <dbReference type="Proteomes" id="UP000266313"/>
    </source>
</evidence>
<evidence type="ECO:0000256" key="1">
    <source>
        <dbReference type="SAM" id="MobiDB-lite"/>
    </source>
</evidence>
<name>A0A250KZ94_9GAMM</name>
<dbReference type="AlphaFoldDB" id="A0A250KZ94"/>
<reference evidence="2 3" key="1">
    <citation type="submission" date="2016-12" db="EMBL/GenBank/DDBJ databases">
        <title>Genome sequencing of Methylocaldum marinum.</title>
        <authorList>
            <person name="Takeuchi M."/>
            <person name="Kamagata Y."/>
            <person name="Hiraoka S."/>
            <person name="Oshima K."/>
            <person name="Hattori M."/>
            <person name="Iwasaki W."/>
        </authorList>
    </citation>
    <scope>NUCLEOTIDE SEQUENCE [LARGE SCALE GENOMIC DNA]</scope>
    <source>
        <strain evidence="2 3">S8</strain>
    </source>
</reference>